<feature type="transmembrane region" description="Helical" evidence="1">
    <location>
        <begin position="115"/>
        <end position="139"/>
    </location>
</feature>
<dbReference type="Gene3D" id="3.30.565.10">
    <property type="entry name" value="Histidine kinase-like ATPase, C-terminal domain"/>
    <property type="match status" value="1"/>
</dbReference>
<dbReference type="InterPro" id="IPR036890">
    <property type="entry name" value="HATPase_C_sf"/>
</dbReference>
<keyword evidence="3" id="KW-0418">Kinase</keyword>
<evidence type="ECO:0000313" key="4">
    <source>
        <dbReference type="Proteomes" id="UP000624701"/>
    </source>
</evidence>
<keyword evidence="3" id="KW-0808">Transferase</keyword>
<dbReference type="PANTHER" id="PTHR34220:SF7">
    <property type="entry name" value="SENSOR HISTIDINE KINASE YPDA"/>
    <property type="match status" value="1"/>
</dbReference>
<keyword evidence="1" id="KW-1133">Transmembrane helix</keyword>
<comment type="caution">
    <text evidence="3">The sequence shown here is derived from an EMBL/GenBank/DDBJ whole genome shotgun (WGS) entry which is preliminary data.</text>
</comment>
<dbReference type="InterPro" id="IPR010559">
    <property type="entry name" value="Sig_transdc_His_kin_internal"/>
</dbReference>
<dbReference type="GO" id="GO:0016301">
    <property type="term" value="F:kinase activity"/>
    <property type="evidence" value="ECO:0007669"/>
    <property type="project" value="UniProtKB-KW"/>
</dbReference>
<protein>
    <submittedName>
        <fullName evidence="3">Histidine kinase</fullName>
    </submittedName>
</protein>
<dbReference type="Proteomes" id="UP000624701">
    <property type="component" value="Unassembled WGS sequence"/>
</dbReference>
<reference evidence="4" key="1">
    <citation type="journal article" date="2019" name="Int. J. Syst. Evol. Microbiol.">
        <title>The Global Catalogue of Microorganisms (GCM) 10K type strain sequencing project: providing services to taxonomists for standard genome sequencing and annotation.</title>
        <authorList>
            <consortium name="The Broad Institute Genomics Platform"/>
            <consortium name="The Broad Institute Genome Sequencing Center for Infectious Disease"/>
            <person name="Wu L."/>
            <person name="Ma J."/>
        </authorList>
    </citation>
    <scope>NUCLEOTIDE SEQUENCE [LARGE SCALE GENOMIC DNA]</scope>
    <source>
        <strain evidence="4">CCM 8681</strain>
    </source>
</reference>
<organism evidence="3 4">
    <name type="scientific">Winogradskyella haliclonae</name>
    <dbReference type="NCBI Taxonomy" id="2048558"/>
    <lineage>
        <taxon>Bacteria</taxon>
        <taxon>Pseudomonadati</taxon>
        <taxon>Bacteroidota</taxon>
        <taxon>Flavobacteriia</taxon>
        <taxon>Flavobacteriales</taxon>
        <taxon>Flavobacteriaceae</taxon>
        <taxon>Winogradskyella</taxon>
    </lineage>
</organism>
<dbReference type="Pfam" id="PF06580">
    <property type="entry name" value="His_kinase"/>
    <property type="match status" value="1"/>
</dbReference>
<keyword evidence="1" id="KW-0472">Membrane</keyword>
<dbReference type="InterPro" id="IPR050640">
    <property type="entry name" value="Bact_2-comp_sensor_kinase"/>
</dbReference>
<gene>
    <name evidence="3" type="ORF">GCM10011444_21860</name>
</gene>
<accession>A0ABQ2C1C6</accession>
<evidence type="ECO:0000313" key="3">
    <source>
        <dbReference type="EMBL" id="GGI57877.1"/>
    </source>
</evidence>
<keyword evidence="1" id="KW-0812">Transmembrane</keyword>
<dbReference type="PANTHER" id="PTHR34220">
    <property type="entry name" value="SENSOR HISTIDINE KINASE YPDA"/>
    <property type="match status" value="1"/>
</dbReference>
<feature type="transmembrane region" description="Helical" evidence="1">
    <location>
        <begin position="74"/>
        <end position="95"/>
    </location>
</feature>
<keyword evidence="4" id="KW-1185">Reference proteome</keyword>
<evidence type="ECO:0000259" key="2">
    <source>
        <dbReference type="Pfam" id="PF06580"/>
    </source>
</evidence>
<name>A0ABQ2C1C6_9FLAO</name>
<dbReference type="EMBL" id="BMDQ01000003">
    <property type="protein sequence ID" value="GGI57877.1"/>
    <property type="molecule type" value="Genomic_DNA"/>
</dbReference>
<feature type="domain" description="Signal transduction histidine kinase internal region" evidence="2">
    <location>
        <begin position="159"/>
        <end position="235"/>
    </location>
</feature>
<proteinExistence type="predicted"/>
<feature type="transmembrane region" description="Helical" evidence="1">
    <location>
        <begin position="43"/>
        <end position="65"/>
    </location>
</feature>
<sequence length="344" mass="40629">MKMNIKKLALSFFLYYLITDVIKEIIESESVTNAFQYHTQPRILALTASIGIIFFLYTLSSYLIFYKWHNKKSFWYNIVLVFFAALLIVAIRYFVEEVGYRYLFGFGNYKKGVSLWYYFFDNFYYVFQYCVLGVIFYFWQYSKDKDERNNQLTMENQRMELDLLRSQTNPHFLFNTLNNIYALVHTNSDNALGAIEKLSSLLRYSLYKTKTDVSLEDEISQIRNFIDLESIRHKNHPNVELNIEGLTKTVRIPQFILLPFVENAFKHGKLHSDENPITINLNISNSILSYSVINEIDDKKKDKVGGLGLDNLKKRLELLYFKNHKFSCKAENTLYTAKLEIPIE</sequence>
<evidence type="ECO:0000256" key="1">
    <source>
        <dbReference type="SAM" id="Phobius"/>
    </source>
</evidence>